<dbReference type="InterPro" id="IPR017441">
    <property type="entry name" value="Protein_kinase_ATP_BS"/>
</dbReference>
<keyword evidence="9" id="KW-0418">Kinase</keyword>
<dbReference type="InterPro" id="IPR000719">
    <property type="entry name" value="Prot_kinase_dom"/>
</dbReference>
<accession>A0A161ZL55</accession>
<dbReference type="FunFam" id="1.25.40.10:FF:000023">
    <property type="entry name" value="Pre-mRNA-splicing factor SYF1"/>
    <property type="match status" value="1"/>
</dbReference>
<dbReference type="GO" id="GO:0005524">
    <property type="term" value="F:ATP binding"/>
    <property type="evidence" value="ECO:0007669"/>
    <property type="project" value="UniProtKB-UniRule"/>
</dbReference>
<evidence type="ECO:0000256" key="6">
    <source>
        <dbReference type="ARBA" id="ARBA00022728"/>
    </source>
</evidence>
<dbReference type="PROSITE" id="PS50011">
    <property type="entry name" value="PROTEIN_KINASE_DOM"/>
    <property type="match status" value="1"/>
</dbReference>
<evidence type="ECO:0000256" key="14">
    <source>
        <dbReference type="ARBA" id="ARBA00067212"/>
    </source>
</evidence>
<dbReference type="Gene3D" id="1.10.510.10">
    <property type="entry name" value="Transferase(Phosphotransferase) domain 1"/>
    <property type="match status" value="1"/>
</dbReference>
<dbReference type="Gene3D" id="1.25.40.10">
    <property type="entry name" value="Tetratricopeptide repeat domain"/>
    <property type="match status" value="3"/>
</dbReference>
<dbReference type="InterPro" id="IPR045075">
    <property type="entry name" value="Syf1-like"/>
</dbReference>
<feature type="domain" description="Protein kinase" evidence="17">
    <location>
        <begin position="821"/>
        <end position="1147"/>
    </location>
</feature>
<evidence type="ECO:0000313" key="18">
    <source>
        <dbReference type="EMBL" id="KZM87932.1"/>
    </source>
</evidence>
<feature type="region of interest" description="Disordered" evidence="16">
    <location>
        <begin position="12"/>
        <end position="46"/>
    </location>
</feature>
<comment type="caution">
    <text evidence="18">The sequence shown here is derived from an EMBL/GenBank/DDBJ whole genome shotgun (WGS) entry which is preliminary data.</text>
</comment>
<evidence type="ECO:0000256" key="7">
    <source>
        <dbReference type="ARBA" id="ARBA00022737"/>
    </source>
</evidence>
<dbReference type="InterPro" id="IPR011009">
    <property type="entry name" value="Kinase-like_dom_sf"/>
</dbReference>
<comment type="similarity">
    <text evidence="2">Belongs to the crooked-neck family.</text>
</comment>
<protein>
    <recommendedName>
        <fullName evidence="13">Pre-mRNA-splicing factor SYF1</fullName>
    </recommendedName>
    <alternativeName>
        <fullName evidence="14">Pre-mRNA-splicing factor syf1</fullName>
    </alternativeName>
</protein>
<dbReference type="InterPro" id="IPR003107">
    <property type="entry name" value="HAT"/>
</dbReference>
<comment type="subunit">
    <text evidence="3">Associated with the spliceosome.</text>
</comment>
<dbReference type="InterPro" id="IPR011990">
    <property type="entry name" value="TPR-like_helical_dom_sf"/>
</dbReference>
<evidence type="ECO:0000256" key="2">
    <source>
        <dbReference type="ARBA" id="ARBA00008644"/>
    </source>
</evidence>
<keyword evidence="7" id="KW-0677">Repeat</keyword>
<keyword evidence="4" id="KW-0507">mRNA processing</keyword>
<reference evidence="18" key="1">
    <citation type="journal article" date="2016" name="Nat. Genet.">
        <title>A high-quality carrot genome assembly provides new insights into carotenoid accumulation and asterid genome evolution.</title>
        <authorList>
            <person name="Iorizzo M."/>
            <person name="Ellison S."/>
            <person name="Senalik D."/>
            <person name="Zeng P."/>
            <person name="Satapoomin P."/>
            <person name="Huang J."/>
            <person name="Bowman M."/>
            <person name="Iovene M."/>
            <person name="Sanseverino W."/>
            <person name="Cavagnaro P."/>
            <person name="Yildiz M."/>
            <person name="Macko-Podgorni A."/>
            <person name="Moranska E."/>
            <person name="Grzebelus E."/>
            <person name="Grzebelus D."/>
            <person name="Ashrafi H."/>
            <person name="Zheng Z."/>
            <person name="Cheng S."/>
            <person name="Spooner D."/>
            <person name="Van Deynze A."/>
            <person name="Simon P."/>
        </authorList>
    </citation>
    <scope>NUCLEOTIDE SEQUENCE [LARGE SCALE GENOMIC DNA]</scope>
    <source>
        <tissue evidence="18">Leaf</tissue>
    </source>
</reference>
<keyword evidence="5" id="KW-0808">Transferase</keyword>
<dbReference type="Pfam" id="PF23231">
    <property type="entry name" value="HAT_Syf1_CNRKL1_C"/>
    <property type="match status" value="1"/>
</dbReference>
<dbReference type="OMA" id="HCYLLER"/>
<dbReference type="PROSITE" id="PS00108">
    <property type="entry name" value="PROTEIN_KINASE_ST"/>
    <property type="match status" value="1"/>
</dbReference>
<evidence type="ECO:0000259" key="17">
    <source>
        <dbReference type="PROSITE" id="PS50011"/>
    </source>
</evidence>
<dbReference type="GO" id="GO:0000349">
    <property type="term" value="P:generation of catalytic spliceosome for first transesterification step"/>
    <property type="evidence" value="ECO:0007669"/>
    <property type="project" value="TreeGrafter"/>
</dbReference>
<feature type="region of interest" description="Disordered" evidence="16">
    <location>
        <begin position="1163"/>
        <end position="1182"/>
    </location>
</feature>
<dbReference type="STRING" id="79200.A0A161ZL55"/>
<evidence type="ECO:0000256" key="8">
    <source>
        <dbReference type="ARBA" id="ARBA00022741"/>
    </source>
</evidence>
<dbReference type="Pfam" id="PF23233">
    <property type="entry name" value="HAT_Syf1_CNRKL1_N"/>
    <property type="match status" value="1"/>
</dbReference>
<keyword evidence="12" id="KW-0539">Nucleus</keyword>
<dbReference type="GO" id="GO:0000974">
    <property type="term" value="C:Prp19 complex"/>
    <property type="evidence" value="ECO:0007669"/>
    <property type="project" value="TreeGrafter"/>
</dbReference>
<dbReference type="SUPFAM" id="SSF48452">
    <property type="entry name" value="TPR-like"/>
    <property type="match status" value="3"/>
</dbReference>
<dbReference type="GO" id="GO:0071007">
    <property type="term" value="C:U2-type catalytic step 2 spliceosome"/>
    <property type="evidence" value="ECO:0007669"/>
    <property type="project" value="TreeGrafter"/>
</dbReference>
<feature type="region of interest" description="Disordered" evidence="16">
    <location>
        <begin position="876"/>
        <end position="897"/>
    </location>
</feature>
<dbReference type="InterPro" id="IPR055433">
    <property type="entry name" value="HAT_Syf1-like_N"/>
</dbReference>
<keyword evidence="6" id="KW-0747">Spliceosome</keyword>
<dbReference type="SMART" id="SM00386">
    <property type="entry name" value="HAT"/>
    <property type="match status" value="7"/>
</dbReference>
<dbReference type="InterPro" id="IPR008271">
    <property type="entry name" value="Ser/Thr_kinase_AS"/>
</dbReference>
<comment type="subcellular location">
    <subcellularLocation>
        <location evidence="1">Nucleus</location>
    </subcellularLocation>
</comment>
<dbReference type="Gramene" id="KZM87932">
    <property type="protein sequence ID" value="KZM87932"/>
    <property type="gene ID" value="DCAR_025033"/>
</dbReference>
<feature type="region of interest" description="Disordered" evidence="16">
    <location>
        <begin position="311"/>
        <end position="333"/>
    </location>
</feature>
<keyword evidence="11" id="KW-0508">mRNA splicing</keyword>
<gene>
    <name evidence="18" type="ORF">DCAR_025033</name>
</gene>
<evidence type="ECO:0000256" key="3">
    <source>
        <dbReference type="ARBA" id="ARBA00011524"/>
    </source>
</evidence>
<name>A0A161ZL55_DAUCS</name>
<dbReference type="FunFam" id="1.10.510.10:FF:000095">
    <property type="entry name" value="protein STRUBBELIG-RECEPTOR FAMILY 8"/>
    <property type="match status" value="1"/>
</dbReference>
<evidence type="ECO:0000256" key="10">
    <source>
        <dbReference type="ARBA" id="ARBA00022840"/>
    </source>
</evidence>
<dbReference type="InterPro" id="IPR055430">
    <property type="entry name" value="HAT_Syf1_CNRKL1_C"/>
</dbReference>
<evidence type="ECO:0000256" key="11">
    <source>
        <dbReference type="ARBA" id="ARBA00023187"/>
    </source>
</evidence>
<evidence type="ECO:0000256" key="15">
    <source>
        <dbReference type="PROSITE-ProRule" id="PRU10141"/>
    </source>
</evidence>
<dbReference type="Pfam" id="PF00069">
    <property type="entry name" value="Pkinase"/>
    <property type="match status" value="1"/>
</dbReference>
<keyword evidence="10 15" id="KW-0067">ATP-binding</keyword>
<feature type="compositionally biased region" description="Polar residues" evidence="16">
    <location>
        <begin position="23"/>
        <end position="32"/>
    </location>
</feature>
<dbReference type="FunFam" id="1.25.40.10:FF:000137">
    <property type="entry name" value="Pre-mRNA-splicing factor syf1"/>
    <property type="match status" value="1"/>
</dbReference>
<dbReference type="FunFam" id="1.25.40.10:FF:000411">
    <property type="entry name" value="pre-mRNA-splicing factor SYF1"/>
    <property type="match status" value="1"/>
</dbReference>
<evidence type="ECO:0000256" key="1">
    <source>
        <dbReference type="ARBA" id="ARBA00004123"/>
    </source>
</evidence>
<dbReference type="AlphaFoldDB" id="A0A161ZL55"/>
<organism evidence="18">
    <name type="scientific">Daucus carota subsp. sativus</name>
    <name type="common">Carrot</name>
    <dbReference type="NCBI Taxonomy" id="79200"/>
    <lineage>
        <taxon>Eukaryota</taxon>
        <taxon>Viridiplantae</taxon>
        <taxon>Streptophyta</taxon>
        <taxon>Embryophyta</taxon>
        <taxon>Tracheophyta</taxon>
        <taxon>Spermatophyta</taxon>
        <taxon>Magnoliopsida</taxon>
        <taxon>eudicotyledons</taxon>
        <taxon>Gunneridae</taxon>
        <taxon>Pentapetalae</taxon>
        <taxon>asterids</taxon>
        <taxon>campanulids</taxon>
        <taxon>Apiales</taxon>
        <taxon>Apiaceae</taxon>
        <taxon>Apioideae</taxon>
        <taxon>Scandiceae</taxon>
        <taxon>Daucinae</taxon>
        <taxon>Daucus</taxon>
        <taxon>Daucus sect. Daucus</taxon>
    </lineage>
</organism>
<feature type="region of interest" description="Disordered" evidence="16">
    <location>
        <begin position="852"/>
        <end position="871"/>
    </location>
</feature>
<keyword evidence="8 15" id="KW-0547">Nucleotide-binding</keyword>
<dbReference type="InterPro" id="IPR056350">
    <property type="entry name" value="HAT_Syf1_central"/>
</dbReference>
<evidence type="ECO:0000256" key="4">
    <source>
        <dbReference type="ARBA" id="ARBA00022664"/>
    </source>
</evidence>
<dbReference type="PANTHER" id="PTHR11246:SF5">
    <property type="entry name" value="PRE-MRNA-SPLICING FACTOR SYF1"/>
    <property type="match status" value="1"/>
</dbReference>
<dbReference type="PROSITE" id="PS00107">
    <property type="entry name" value="PROTEIN_KINASE_ATP"/>
    <property type="match status" value="1"/>
</dbReference>
<dbReference type="GO" id="GO:0004672">
    <property type="term" value="F:protein kinase activity"/>
    <property type="evidence" value="ECO:0007669"/>
    <property type="project" value="InterPro"/>
</dbReference>
<dbReference type="GO" id="GO:0071014">
    <property type="term" value="C:post-mRNA release spliceosomal complex"/>
    <property type="evidence" value="ECO:0007669"/>
    <property type="project" value="TreeGrafter"/>
</dbReference>
<dbReference type="EMBL" id="LNRQ01000007">
    <property type="protein sequence ID" value="KZM87932.1"/>
    <property type="molecule type" value="Genomic_DNA"/>
</dbReference>
<feature type="binding site" evidence="15">
    <location>
        <position position="113"/>
    </location>
    <ligand>
        <name>ATP</name>
        <dbReference type="ChEBI" id="CHEBI:30616"/>
    </ligand>
</feature>
<evidence type="ECO:0000256" key="5">
    <source>
        <dbReference type="ARBA" id="ARBA00022679"/>
    </source>
</evidence>
<feature type="compositionally biased region" description="Acidic residues" evidence="16">
    <location>
        <begin position="852"/>
        <end position="864"/>
    </location>
</feature>
<dbReference type="Gene3D" id="3.30.200.20">
    <property type="entry name" value="Phosphorylase Kinase, domain 1"/>
    <property type="match status" value="2"/>
</dbReference>
<dbReference type="SUPFAM" id="SSF56112">
    <property type="entry name" value="Protein kinase-like (PK-like)"/>
    <property type="match status" value="2"/>
</dbReference>
<dbReference type="Pfam" id="PF23220">
    <property type="entry name" value="HAT_Syf1_M"/>
    <property type="match status" value="1"/>
</dbReference>
<evidence type="ECO:0000256" key="9">
    <source>
        <dbReference type="ARBA" id="ARBA00022777"/>
    </source>
</evidence>
<evidence type="ECO:0000256" key="16">
    <source>
        <dbReference type="SAM" id="MobiDB-lite"/>
    </source>
</evidence>
<proteinExistence type="inferred from homology"/>
<feature type="compositionally biased region" description="Acidic residues" evidence="16">
    <location>
        <begin position="312"/>
        <end position="333"/>
    </location>
</feature>
<evidence type="ECO:0000256" key="12">
    <source>
        <dbReference type="ARBA" id="ARBA00023242"/>
    </source>
</evidence>
<feature type="compositionally biased region" description="Low complexity" evidence="16">
    <location>
        <begin position="33"/>
        <end position="46"/>
    </location>
</feature>
<dbReference type="FunFam" id="1.25.40.10:FF:000038">
    <property type="entry name" value="Putative pre-mRNA-splicing factor SYF1"/>
    <property type="match status" value="1"/>
</dbReference>
<dbReference type="PANTHER" id="PTHR11246">
    <property type="entry name" value="PRE-MRNA SPLICING FACTOR"/>
    <property type="match status" value="1"/>
</dbReference>
<sequence length="1221" mass="139926">MKCFPYLKEKIRSKQQRSAPELKTQNHSSTSNVSTSGRVTQSSSSTISSRGIPELFEEKAHNLRIFSYSELRRATNDFSRLLKIGEGGFGVVYKGTIKAVDGRGDRIVVAIKKLKQDGFQKLVTATRQCFDRALCALPVTQHGRVWEIYLAFVRQRGVPIETALRVYRRYLEYDPSQIEELIEFLVDSELWQEAAERLAGVLNDDTFCSIKGKTKHELWLELCDLLTQRANEISGLNVDGIIRGGIRRFTDEVGRLWISLADYYIRRKLLMKARDVFEEGMTMVMTVRDFSVFFDAYLQFEESMLALKMEDMSESEEEEGEGSMVEEEDDDEGDRLNVGDIKLKIKKLWLSDDRDLNLRLARLEDLMDRRPELANSVLLRQNPHNVEQWHRRVKIFEGNLARQLETYTQAVRTIDPMKAVGKPHTLWVALAKLFETHNGINDARVIFDEAVQVGYKAVDNLASVWCEWAEMELRHKNFKVALDVMRRATAEPSVEVKRRVTADGNEPVQIKLHKSLRLWTFYVDLEESLGTLESTRAVYERILDLRIATPQIIINYAMLLEDHKYFEDAFKVYERGVKIFKYPHVKDIWVTYLSKFVKRYGKSKLERARELFEHAVEMAPAESVKPLYLQYAKLEEDYGLAKRAMSVYDQATKAVPACEKLSMYQIYIARVAEIFGVPKTREIYEQAIESGLPDKDAKTMCIKYAELEKSLGERDRSRGVYKHASEFADPRCDADFWCKWHEFEVQHGNEDTFREMLRIKRSVTAKYSQSHILLPEYMMQKDLKPNSEEAMDPQKRNGILGDDMAALERQLAPPTNDAAAKDSTRMLGFVSAGVESQTEGGLMVAANKEDIELPDESDSEDEGNIEIPQKDIPETVYGGIRKRSAEDEDGDKGKEEEDKLGALGHKEWISEVLFLSVVEHPNLVKLIGYCAVDGERGIQRLLVYEYMPNKSLGDHMFNKAYVALSWDKRLKIVLGAAQGLAYLHEELEVQVIYRDFKSSNVLLDEDFNPKLSDFGLAREGPTEGNTHVSTAVMGTHGYAAPDYIETGHLTSKSDVWSFGVVLYEILTGRQSFERNRPRAEQKLLDWVKKFPFDSKKFDLIMDPRLESQYSSPAARKIAKLADSCLMKSAKDRPTMSRVVEILKHIIQVSGEYDSSTETFVFSDDESVEQNKSPEEERVSKSAKRRMLHLATLGDHVNGLSKRGFMIMQRTKVPQKIASLQY</sequence>
<evidence type="ECO:0000256" key="13">
    <source>
        <dbReference type="ARBA" id="ARBA00039472"/>
    </source>
</evidence>